<dbReference type="GO" id="GO:0006508">
    <property type="term" value="P:proteolysis"/>
    <property type="evidence" value="ECO:0007669"/>
    <property type="project" value="UniProtKB-KW"/>
</dbReference>
<evidence type="ECO:0000256" key="4">
    <source>
        <dbReference type="ARBA" id="ARBA00022807"/>
    </source>
</evidence>
<comment type="caution">
    <text evidence="7">The sequence shown here is derived from an EMBL/GenBank/DDBJ whole genome shotgun (WGS) entry which is preliminary data.</text>
</comment>
<keyword evidence="3" id="KW-0378">Hydrolase</keyword>
<dbReference type="EMBL" id="RBAK01000005">
    <property type="protein sequence ID" value="RKN46175.1"/>
    <property type="molecule type" value="Genomic_DNA"/>
</dbReference>
<dbReference type="PANTHER" id="PTHR47359:SF3">
    <property type="entry name" value="NLP_P60 DOMAIN-CONTAINING PROTEIN-RELATED"/>
    <property type="match status" value="1"/>
</dbReference>
<dbReference type="Gene3D" id="3.90.1720.10">
    <property type="entry name" value="endopeptidase domain like (from Nostoc punctiforme)"/>
    <property type="match status" value="1"/>
</dbReference>
<dbReference type="InterPro" id="IPR051794">
    <property type="entry name" value="PG_Endopeptidase_C40"/>
</dbReference>
<dbReference type="Pfam" id="PF00877">
    <property type="entry name" value="NLPC_P60"/>
    <property type="match status" value="1"/>
</dbReference>
<dbReference type="OrthoDB" id="5496837at2"/>
<dbReference type="AlphaFoldDB" id="A0A3A9ZD99"/>
<dbReference type="Proteomes" id="UP000281726">
    <property type="component" value="Unassembled WGS sequence"/>
</dbReference>
<keyword evidence="5" id="KW-0472">Membrane</keyword>
<proteinExistence type="inferred from homology"/>
<feature type="transmembrane region" description="Helical" evidence="5">
    <location>
        <begin position="12"/>
        <end position="39"/>
    </location>
</feature>
<keyword evidence="8" id="KW-1185">Reference proteome</keyword>
<dbReference type="SUPFAM" id="SSF54001">
    <property type="entry name" value="Cysteine proteinases"/>
    <property type="match status" value="1"/>
</dbReference>
<evidence type="ECO:0000313" key="8">
    <source>
        <dbReference type="Proteomes" id="UP000281726"/>
    </source>
</evidence>
<dbReference type="InterPro" id="IPR038765">
    <property type="entry name" value="Papain-like_cys_pep_sf"/>
</dbReference>
<evidence type="ECO:0000313" key="7">
    <source>
        <dbReference type="EMBL" id="RKN46175.1"/>
    </source>
</evidence>
<evidence type="ECO:0000256" key="1">
    <source>
        <dbReference type="ARBA" id="ARBA00007074"/>
    </source>
</evidence>
<keyword evidence="5" id="KW-1133">Transmembrane helix</keyword>
<keyword evidence="2" id="KW-0645">Protease</keyword>
<accession>A0A3A9ZD99</accession>
<evidence type="ECO:0000256" key="3">
    <source>
        <dbReference type="ARBA" id="ARBA00022801"/>
    </source>
</evidence>
<dbReference type="GO" id="GO:0008234">
    <property type="term" value="F:cysteine-type peptidase activity"/>
    <property type="evidence" value="ECO:0007669"/>
    <property type="project" value="UniProtKB-KW"/>
</dbReference>
<evidence type="ECO:0000259" key="6">
    <source>
        <dbReference type="PROSITE" id="PS51935"/>
    </source>
</evidence>
<comment type="similarity">
    <text evidence="1">Belongs to the peptidase C40 family.</text>
</comment>
<name>A0A3A9ZD99_9ACTN</name>
<evidence type="ECO:0000256" key="2">
    <source>
        <dbReference type="ARBA" id="ARBA00022670"/>
    </source>
</evidence>
<gene>
    <name evidence="7" type="ORF">D7223_14635</name>
</gene>
<evidence type="ECO:0000256" key="5">
    <source>
        <dbReference type="SAM" id="Phobius"/>
    </source>
</evidence>
<dbReference type="InterPro" id="IPR000064">
    <property type="entry name" value="NLP_P60_dom"/>
</dbReference>
<sequence length="381" mass="38690">MRVAGRGGSTVVNARALAAVAAGVIAVLVLCAGGIGALFTGGGTASAACYGAVGPDGQPLLPTLAVSPPAAGTGGWDREQTGNAAAIVAVGSQRKVPARGWVIALATAMQESTLRNLPGGDRDSVGLFQQRPSQGWGTPAQLQDPAYAAGKFYTALLAVDGWQAMALTDAAQAVQRSAYPGAYAKWEDDAIALVRVLAGGTPAGPVAADLEQAMSNPLCLFDAGDGQPGADQAPLPDGFTLPPGTPPQVVTAIGWALQQLGSPYTFGGDCTDPHSGIARHQCDCSSLMQQAYRAAGIGIPRTTSEQIHAGTTVGDHRDLRPGDLLFIAGSRGSTARPGHVGMYLGQGLIVQAPQSGDVVKISKLSAWASQLAAVRRIVAQL</sequence>
<keyword evidence="4" id="KW-0788">Thiol protease</keyword>
<dbReference type="PROSITE" id="PS51935">
    <property type="entry name" value="NLPC_P60"/>
    <property type="match status" value="1"/>
</dbReference>
<protein>
    <submittedName>
        <fullName evidence="7">NlpC/P60 family protein</fullName>
    </submittedName>
</protein>
<reference evidence="7 8" key="1">
    <citation type="journal article" date="2004" name="Syst. Appl. Microbiol.">
        <title>Cryptoendolithic actinomycetes from antarctic sandstone rock samples: Micromonospora endolithica sp. nov. and two isolates related to Micromonospora coerulea Jensen 1932.</title>
        <authorList>
            <person name="Hirsch P."/>
            <person name="Mevs U."/>
            <person name="Kroppenstedt R.M."/>
            <person name="Schumann P."/>
            <person name="Stackebrandt E."/>
        </authorList>
    </citation>
    <scope>NUCLEOTIDE SEQUENCE [LARGE SCALE GENOMIC DNA]</scope>
    <source>
        <strain evidence="7 8">JCM 12677</strain>
    </source>
</reference>
<feature type="domain" description="NlpC/P60" evidence="6">
    <location>
        <begin position="246"/>
        <end position="378"/>
    </location>
</feature>
<dbReference type="PANTHER" id="PTHR47359">
    <property type="entry name" value="PEPTIDOGLYCAN DL-ENDOPEPTIDASE CWLO"/>
    <property type="match status" value="1"/>
</dbReference>
<organism evidence="7 8">
    <name type="scientific">Micromonospora endolithica</name>
    <dbReference type="NCBI Taxonomy" id="230091"/>
    <lineage>
        <taxon>Bacteria</taxon>
        <taxon>Bacillati</taxon>
        <taxon>Actinomycetota</taxon>
        <taxon>Actinomycetes</taxon>
        <taxon>Micromonosporales</taxon>
        <taxon>Micromonosporaceae</taxon>
        <taxon>Micromonospora</taxon>
    </lineage>
</organism>
<keyword evidence="5" id="KW-0812">Transmembrane</keyword>